<dbReference type="Pfam" id="PF13477">
    <property type="entry name" value="Glyco_trans_4_2"/>
    <property type="match status" value="1"/>
</dbReference>
<dbReference type="PANTHER" id="PTHR12526">
    <property type="entry name" value="GLYCOSYLTRANSFERASE"/>
    <property type="match status" value="1"/>
</dbReference>
<reference evidence="3" key="1">
    <citation type="journal article" date="2021" name="PeerJ">
        <title>Extensive microbial diversity within the chicken gut microbiome revealed by metagenomics and culture.</title>
        <authorList>
            <person name="Gilroy R."/>
            <person name="Ravi A."/>
            <person name="Getino M."/>
            <person name="Pursley I."/>
            <person name="Horton D.L."/>
            <person name="Alikhan N.F."/>
            <person name="Baker D."/>
            <person name="Gharbi K."/>
            <person name="Hall N."/>
            <person name="Watson M."/>
            <person name="Adriaenssens E.M."/>
            <person name="Foster-Nyarko E."/>
            <person name="Jarju S."/>
            <person name="Secka A."/>
            <person name="Antonio M."/>
            <person name="Oren A."/>
            <person name="Chaudhuri R.R."/>
            <person name="La Ragione R."/>
            <person name="Hildebrand F."/>
            <person name="Pallen M.J."/>
        </authorList>
    </citation>
    <scope>NUCLEOTIDE SEQUENCE</scope>
    <source>
        <strain evidence="3">ChiHecec2B26-12326</strain>
    </source>
</reference>
<dbReference type="AlphaFoldDB" id="A0A9D2BQF7"/>
<evidence type="ECO:0000313" key="4">
    <source>
        <dbReference type="Proteomes" id="UP000823847"/>
    </source>
</evidence>
<feature type="domain" description="Glycosyltransferase subfamily 4-like N-terminal" evidence="2">
    <location>
        <begin position="17"/>
        <end position="125"/>
    </location>
</feature>
<dbReference type="InterPro" id="IPR028098">
    <property type="entry name" value="Glyco_trans_4-like_N"/>
</dbReference>
<organism evidence="3 4">
    <name type="scientific">Candidatus Parabacteroides intestinigallinarum</name>
    <dbReference type="NCBI Taxonomy" id="2838722"/>
    <lineage>
        <taxon>Bacteria</taxon>
        <taxon>Pseudomonadati</taxon>
        <taxon>Bacteroidota</taxon>
        <taxon>Bacteroidia</taxon>
        <taxon>Bacteroidales</taxon>
        <taxon>Tannerellaceae</taxon>
        <taxon>Parabacteroides</taxon>
    </lineage>
</organism>
<comment type="caution">
    <text evidence="3">The sequence shown here is derived from an EMBL/GenBank/DDBJ whole genome shotgun (WGS) entry which is preliminary data.</text>
</comment>
<evidence type="ECO:0000259" key="1">
    <source>
        <dbReference type="Pfam" id="PF00534"/>
    </source>
</evidence>
<accession>A0A9D2BQF7</accession>
<evidence type="ECO:0000259" key="2">
    <source>
        <dbReference type="Pfam" id="PF13477"/>
    </source>
</evidence>
<dbReference type="SUPFAM" id="SSF53756">
    <property type="entry name" value="UDP-Glycosyltransferase/glycogen phosphorylase"/>
    <property type="match status" value="1"/>
</dbReference>
<dbReference type="GO" id="GO:0016757">
    <property type="term" value="F:glycosyltransferase activity"/>
    <property type="evidence" value="ECO:0007669"/>
    <property type="project" value="InterPro"/>
</dbReference>
<gene>
    <name evidence="3" type="ORF">H9848_08700</name>
</gene>
<dbReference type="EMBL" id="DXEN01000065">
    <property type="protein sequence ID" value="HIX86665.1"/>
    <property type="molecule type" value="Genomic_DNA"/>
</dbReference>
<protein>
    <submittedName>
        <fullName evidence="3">Glycosyltransferase family 4 protein</fullName>
    </submittedName>
</protein>
<dbReference type="Gene3D" id="3.40.50.2000">
    <property type="entry name" value="Glycogen Phosphorylase B"/>
    <property type="match status" value="2"/>
</dbReference>
<evidence type="ECO:0000313" key="3">
    <source>
        <dbReference type="EMBL" id="HIX86665.1"/>
    </source>
</evidence>
<proteinExistence type="predicted"/>
<name>A0A9D2BQF7_9BACT</name>
<dbReference type="Proteomes" id="UP000823847">
    <property type="component" value="Unassembled WGS sequence"/>
</dbReference>
<dbReference type="Pfam" id="PF00534">
    <property type="entry name" value="Glycos_transf_1"/>
    <property type="match status" value="1"/>
</dbReference>
<sequence>MSKLFIVLNKDYFLLSHRKELALAALQEGYQITIVAQNTGLRPKIEALGLRMIDLPINPTGENIVEELKTFRFLYQLYREEKPDIIHHVGLKVILWGSLAAKLTRMKAVINAVSGLGTLFNSSKLSGLALGILSVLRFSHHRNNLWVIFQNHEDKELFLRHRVVKESQCRFIKGSGVDLEEYPYTSEPETAPLRVLFTARMVKEKGTLILIEAAEQLRKGMEGKVEFWLCGGLSDNPNAITKEELQSRCDGRYIQWLGFRTDVKELLKQSHIVAFPSYYREGVPKSLIEATAIGRPIITTNSIGCKDTVKDGYNGFLVPIKDSQAVADKLEILLNDKKLRQKMGRHSRQIAERDFSLEDVIAKHLAIYHEALPYS</sequence>
<dbReference type="CDD" id="cd03808">
    <property type="entry name" value="GT4_CapM-like"/>
    <property type="match status" value="1"/>
</dbReference>
<dbReference type="PANTHER" id="PTHR12526:SF638">
    <property type="entry name" value="SPORE COAT PROTEIN SA"/>
    <property type="match status" value="1"/>
</dbReference>
<dbReference type="InterPro" id="IPR001296">
    <property type="entry name" value="Glyco_trans_1"/>
</dbReference>
<feature type="domain" description="Glycosyl transferase family 1" evidence="1">
    <location>
        <begin position="192"/>
        <end position="349"/>
    </location>
</feature>
<reference evidence="3" key="2">
    <citation type="submission" date="2021-04" db="EMBL/GenBank/DDBJ databases">
        <authorList>
            <person name="Gilroy R."/>
        </authorList>
    </citation>
    <scope>NUCLEOTIDE SEQUENCE</scope>
    <source>
        <strain evidence="3">ChiHecec2B26-12326</strain>
    </source>
</reference>